<organism evidence="2 3">
    <name type="scientific">Kwoniella shandongensis</name>
    <dbReference type="NCBI Taxonomy" id="1734106"/>
    <lineage>
        <taxon>Eukaryota</taxon>
        <taxon>Fungi</taxon>
        <taxon>Dikarya</taxon>
        <taxon>Basidiomycota</taxon>
        <taxon>Agaricomycotina</taxon>
        <taxon>Tremellomycetes</taxon>
        <taxon>Tremellales</taxon>
        <taxon>Cryptococcaceae</taxon>
        <taxon>Kwoniella</taxon>
    </lineage>
</organism>
<dbReference type="OrthoDB" id="265717at2759"/>
<dbReference type="RefSeq" id="XP_031859488.1">
    <property type="nucleotide sequence ID" value="XM_032006275.1"/>
</dbReference>
<evidence type="ECO:0000313" key="3">
    <source>
        <dbReference type="Proteomes" id="UP000322225"/>
    </source>
</evidence>
<dbReference type="PANTHER" id="PTHR12197">
    <property type="entry name" value="HISTONE-LYSINE N-METHYLTRANSFERASE SMYD"/>
    <property type="match status" value="1"/>
</dbReference>
<feature type="compositionally biased region" description="Basic residues" evidence="1">
    <location>
        <begin position="144"/>
        <end position="156"/>
    </location>
</feature>
<dbReference type="Gene3D" id="2.170.270.10">
    <property type="entry name" value="SET domain"/>
    <property type="match status" value="1"/>
</dbReference>
<dbReference type="SUPFAM" id="SSF82199">
    <property type="entry name" value="SET domain"/>
    <property type="match status" value="1"/>
</dbReference>
<reference evidence="2" key="2">
    <citation type="submission" date="2024-01" db="EMBL/GenBank/DDBJ databases">
        <title>Comparative genomics of Cryptococcus and Kwoniella reveals pathogenesis evolution and contrasting modes of karyotype evolution via chromosome fusion or intercentromeric recombination.</title>
        <authorList>
            <person name="Coelho M.A."/>
            <person name="David-Palma M."/>
            <person name="Shea T."/>
            <person name="Bowers K."/>
            <person name="McGinley-Smith S."/>
            <person name="Mohammad A.W."/>
            <person name="Gnirke A."/>
            <person name="Yurkov A.M."/>
            <person name="Nowrousian M."/>
            <person name="Sun S."/>
            <person name="Cuomo C.A."/>
            <person name="Heitman J."/>
        </authorList>
    </citation>
    <scope>NUCLEOTIDE SEQUENCE</scope>
    <source>
        <strain evidence="2">CBS 12478</strain>
    </source>
</reference>
<feature type="compositionally biased region" description="Pro residues" evidence="1">
    <location>
        <begin position="14"/>
        <end position="28"/>
    </location>
</feature>
<accession>A0A5M6BWP3</accession>
<feature type="region of interest" description="Disordered" evidence="1">
    <location>
        <begin position="1"/>
        <end position="194"/>
    </location>
</feature>
<gene>
    <name evidence="2" type="ORF">CI109_101441</name>
</gene>
<dbReference type="GeneID" id="43590432"/>
<dbReference type="AlphaFoldDB" id="A0A5M6BWP3"/>
<dbReference type="CDD" id="cd20071">
    <property type="entry name" value="SET_SMYD"/>
    <property type="match status" value="1"/>
</dbReference>
<dbReference type="InterPro" id="IPR050869">
    <property type="entry name" value="H3K4_H4K5_MeTrfase"/>
</dbReference>
<evidence type="ECO:0000313" key="2">
    <source>
        <dbReference type="EMBL" id="WWD17005.1"/>
    </source>
</evidence>
<protein>
    <submittedName>
        <fullName evidence="2">Uncharacterized protein</fullName>
    </submittedName>
</protein>
<dbReference type="InterPro" id="IPR046341">
    <property type="entry name" value="SET_dom_sf"/>
</dbReference>
<dbReference type="KEGG" id="ksn:43590432"/>
<keyword evidence="3" id="KW-1185">Reference proteome</keyword>
<feature type="compositionally biased region" description="Low complexity" evidence="1">
    <location>
        <begin position="1"/>
        <end position="13"/>
    </location>
</feature>
<dbReference type="Gene3D" id="1.10.220.160">
    <property type="match status" value="1"/>
</dbReference>
<dbReference type="Pfam" id="PF00856">
    <property type="entry name" value="SET"/>
    <property type="match status" value="1"/>
</dbReference>
<dbReference type="InterPro" id="IPR001214">
    <property type="entry name" value="SET_dom"/>
</dbReference>
<feature type="compositionally biased region" description="Low complexity" evidence="1">
    <location>
        <begin position="170"/>
        <end position="180"/>
    </location>
</feature>
<proteinExistence type="predicted"/>
<name>A0A5M6BWP3_9TREE</name>
<sequence>MSPKSPRSPTTSLPSPPSSPSPSPPTSPTFPISSTSHASPISVQSPPSVRHHHSDAKRPRSVSLPPLGSPKPYVSPGKRRRTQSDPITLSHTPAGDTLEDDVFELVRKSPGHNSSFGDSGPRMAYPMERERTNLPSSKSLVNGRRGKWARRGKIRARTGLSPPRTEKESPASSSRSSDISGTLHRLPKDTTNPDEINAIVTPIAGPSNTFHGPLRTPSPVQKIDFDFKRRSVHLSSNSHIIARGKTLLSTTPIFPTLNTALLNTHCGGCLMNAKGISELSGKSVAWCENQMIRCGGCKVMRFCSLKCYANNAYTHFEECRALKRHRFSVPPTLVRLVAKVIWDRDRIKEYRDPVPDHFAPKSIEGSNQWQTERLIEEVERFMVVKIKLDDGQYFLYDREELIELVRRVQTCVIPLHDTSANFVGMGLSRPVSSFQHSCRPNAMVVFPVGPTTKMGMRLVALSPIAPGQEVTISYIDRGLPRYLRDNALLPFGFEHDNACTSCLERVVDLTWAVRHKKCEGQGLIPLFEEDDMEMLDPRVSTSLCTGCPKHSWAFVEDTMYFEVMKTLGGIWEQEAEGVGVSLSELGQTNIMSEYALLKGQLRQLLSEFPATGYRIPYLLHRLGRIALIISPATDITLLTALTSLLEAHAAFLVIYNGHHLSRASSVEQLRNYWWRQNADDVDENCVEARKWIEYAYSDLAVLGLGDGKVGEKVQRLKAKIEESIEWFEVEKKADGGRDSPIETF</sequence>
<dbReference type="PROSITE" id="PS50280">
    <property type="entry name" value="SET"/>
    <property type="match status" value="1"/>
</dbReference>
<dbReference type="PANTHER" id="PTHR12197:SF251">
    <property type="entry name" value="EG:BACR7C10.4 PROTEIN"/>
    <property type="match status" value="1"/>
</dbReference>
<feature type="compositionally biased region" description="Polar residues" evidence="1">
    <location>
        <begin position="37"/>
        <end position="47"/>
    </location>
</feature>
<dbReference type="Proteomes" id="UP000322225">
    <property type="component" value="Chromosome 3"/>
</dbReference>
<dbReference type="GO" id="GO:0005634">
    <property type="term" value="C:nucleus"/>
    <property type="evidence" value="ECO:0007669"/>
    <property type="project" value="TreeGrafter"/>
</dbReference>
<dbReference type="Gene3D" id="6.10.140.2220">
    <property type="match status" value="1"/>
</dbReference>
<evidence type="ECO:0000256" key="1">
    <source>
        <dbReference type="SAM" id="MobiDB-lite"/>
    </source>
</evidence>
<reference evidence="2" key="1">
    <citation type="submission" date="2017-08" db="EMBL/GenBank/DDBJ databases">
        <authorList>
            <person name="Cuomo C."/>
            <person name="Billmyre B."/>
            <person name="Heitman J."/>
        </authorList>
    </citation>
    <scope>NUCLEOTIDE SEQUENCE</scope>
    <source>
        <strain evidence="2">CBS 12478</strain>
    </source>
</reference>
<dbReference type="EMBL" id="CP144053">
    <property type="protein sequence ID" value="WWD17005.1"/>
    <property type="molecule type" value="Genomic_DNA"/>
</dbReference>